<evidence type="ECO:0000313" key="4">
    <source>
        <dbReference type="Proteomes" id="UP000541470"/>
    </source>
</evidence>
<sequence length="500" mass="56241">MVMSFFRRTDEQHKVSAGTGPSAGRPVGAMTSSSSVMSQQPRGELGDCEAFGSVVEESHLSSEQLLSGLGFLQERVSSLLTSHGDALAELGTLRTERARIATLLDYESNARRKLDAESARLAGENKELKAENTQLRSDADEAREKLVRLEALYEANAHDLAVVEARLRDAARELDERIGQYDETAALLKRAHHDLEQRNRDFAAMREKYETERTQHQVLIETSRREADAQAREIERLAEDKRQLKAGLVHQENLSRNLVGEVTTLKQELNFTDEKLKRLQAELDTKQSAMTVEMSQLVTRNEAVSSKAELVEKLLVTARGRVKLVEDELQATRSELKQVKAEFATSSLRADRLAQELSDARSTHSDNEAQRRDLSLQVSELTMRLRDSENMRGKRDRDAETLKRDFDQRSHADQEEIRQYRSSAEVAKAEIRQLRSEIAILTGQLEVARNDRQSQPSVPMPAASLGPLENWSLPSETAAPKPIIEISEKSLRSPWPPAET</sequence>
<keyword evidence="4" id="KW-1185">Reference proteome</keyword>
<feature type="region of interest" description="Disordered" evidence="2">
    <location>
        <begin position="386"/>
        <end position="418"/>
    </location>
</feature>
<feature type="coiled-coil region" evidence="1">
    <location>
        <begin position="192"/>
        <end position="289"/>
    </location>
</feature>
<evidence type="ECO:0000313" key="3">
    <source>
        <dbReference type="EMBL" id="NML72592.1"/>
    </source>
</evidence>
<feature type="region of interest" description="Disordered" evidence="2">
    <location>
        <begin position="450"/>
        <end position="500"/>
    </location>
</feature>
<reference evidence="3 4" key="1">
    <citation type="submission" date="2020-04" db="EMBL/GenBank/DDBJ databases">
        <title>Rhizobium sp. S-51 isolated from soil.</title>
        <authorList>
            <person name="Dahal R.H."/>
        </authorList>
    </citation>
    <scope>NUCLEOTIDE SEQUENCE [LARGE SCALE GENOMIC DNA]</scope>
    <source>
        <strain evidence="3 4">S-51</strain>
    </source>
</reference>
<dbReference type="EMBL" id="JABBGK010000001">
    <property type="protein sequence ID" value="NML72592.1"/>
    <property type="molecule type" value="Genomic_DNA"/>
</dbReference>
<feature type="compositionally biased region" description="Polar residues" evidence="2">
    <location>
        <begin position="30"/>
        <end position="41"/>
    </location>
</feature>
<proteinExistence type="predicted"/>
<gene>
    <name evidence="3" type="ORF">HHL25_00490</name>
</gene>
<organism evidence="3 4">
    <name type="scientific">Rhizobium terricola</name>
    <dbReference type="NCBI Taxonomy" id="2728849"/>
    <lineage>
        <taxon>Bacteria</taxon>
        <taxon>Pseudomonadati</taxon>
        <taxon>Pseudomonadota</taxon>
        <taxon>Alphaproteobacteria</taxon>
        <taxon>Hyphomicrobiales</taxon>
        <taxon>Rhizobiaceae</taxon>
        <taxon>Rhizobium/Agrobacterium group</taxon>
        <taxon>Rhizobium</taxon>
    </lineage>
</organism>
<feature type="coiled-coil region" evidence="1">
    <location>
        <begin position="111"/>
        <end position="152"/>
    </location>
</feature>
<keyword evidence="1" id="KW-0175">Coiled coil</keyword>
<evidence type="ECO:0000256" key="2">
    <source>
        <dbReference type="SAM" id="MobiDB-lite"/>
    </source>
</evidence>
<evidence type="ECO:0000256" key="1">
    <source>
        <dbReference type="SAM" id="Coils"/>
    </source>
</evidence>
<feature type="region of interest" description="Disordered" evidence="2">
    <location>
        <begin position="1"/>
        <end position="43"/>
    </location>
</feature>
<accession>A0A7Y0ASC9</accession>
<dbReference type="AlphaFoldDB" id="A0A7Y0ASC9"/>
<dbReference type="Proteomes" id="UP000541470">
    <property type="component" value="Unassembled WGS sequence"/>
</dbReference>
<name>A0A7Y0ASC9_9HYPH</name>
<protein>
    <submittedName>
        <fullName evidence="3">Uncharacterized protein</fullName>
    </submittedName>
</protein>
<comment type="caution">
    <text evidence="3">The sequence shown here is derived from an EMBL/GenBank/DDBJ whole genome shotgun (WGS) entry which is preliminary data.</text>
</comment>